<gene>
    <name evidence="1" type="ORF">OUZ56_013254</name>
</gene>
<comment type="caution">
    <text evidence="1">The sequence shown here is derived from an EMBL/GenBank/DDBJ whole genome shotgun (WGS) entry which is preliminary data.</text>
</comment>
<protein>
    <submittedName>
        <fullName evidence="1">Uncharacterized protein</fullName>
    </submittedName>
</protein>
<evidence type="ECO:0000313" key="2">
    <source>
        <dbReference type="Proteomes" id="UP001234178"/>
    </source>
</evidence>
<dbReference type="EMBL" id="JAOYFB010000002">
    <property type="protein sequence ID" value="KAK4008099.1"/>
    <property type="molecule type" value="Genomic_DNA"/>
</dbReference>
<sequence>MDKYSGSIKNVFSTFLDSYLGHGRANSCFLRNSLIAISAPASSRQSDSQALLCLFKAVDVIKDVVVDRQSSRSVTVSPTYP</sequence>
<reference evidence="1 2" key="1">
    <citation type="journal article" date="2023" name="Nucleic Acids Res.">
        <title>The hologenome of Daphnia magna reveals possible DNA methylation and microbiome-mediated evolution of the host genome.</title>
        <authorList>
            <person name="Chaturvedi A."/>
            <person name="Li X."/>
            <person name="Dhandapani V."/>
            <person name="Marshall H."/>
            <person name="Kissane S."/>
            <person name="Cuenca-Cambronero M."/>
            <person name="Asole G."/>
            <person name="Calvet F."/>
            <person name="Ruiz-Romero M."/>
            <person name="Marangio P."/>
            <person name="Guigo R."/>
            <person name="Rago D."/>
            <person name="Mirbahai L."/>
            <person name="Eastwood N."/>
            <person name="Colbourne J.K."/>
            <person name="Zhou J."/>
            <person name="Mallon E."/>
            <person name="Orsini L."/>
        </authorList>
    </citation>
    <scope>NUCLEOTIDE SEQUENCE [LARGE SCALE GENOMIC DNA]</scope>
    <source>
        <strain evidence="1">LRV0_1</strain>
    </source>
</reference>
<keyword evidence="2" id="KW-1185">Reference proteome</keyword>
<dbReference type="Proteomes" id="UP001234178">
    <property type="component" value="Unassembled WGS sequence"/>
</dbReference>
<name>A0ABQ9Z5C6_9CRUS</name>
<evidence type="ECO:0000313" key="1">
    <source>
        <dbReference type="EMBL" id="KAK4008099.1"/>
    </source>
</evidence>
<organism evidence="1 2">
    <name type="scientific">Daphnia magna</name>
    <dbReference type="NCBI Taxonomy" id="35525"/>
    <lineage>
        <taxon>Eukaryota</taxon>
        <taxon>Metazoa</taxon>
        <taxon>Ecdysozoa</taxon>
        <taxon>Arthropoda</taxon>
        <taxon>Crustacea</taxon>
        <taxon>Branchiopoda</taxon>
        <taxon>Diplostraca</taxon>
        <taxon>Cladocera</taxon>
        <taxon>Anomopoda</taxon>
        <taxon>Daphniidae</taxon>
        <taxon>Daphnia</taxon>
    </lineage>
</organism>
<proteinExistence type="predicted"/>
<accession>A0ABQ9Z5C6</accession>